<feature type="domain" description="Hedgehog/Intein (Hint)" evidence="1">
    <location>
        <begin position="103"/>
        <end position="237"/>
    </location>
</feature>
<dbReference type="InterPro" id="IPR028992">
    <property type="entry name" value="Hedgehog/Intein_dom"/>
</dbReference>
<evidence type="ECO:0000313" key="2">
    <source>
        <dbReference type="EMBL" id="KHQ53717.1"/>
    </source>
</evidence>
<sequence length="293" mass="30981">MGSFTATYSVTYENGALAGAAVQGPFNEVLTDGEADTSFEIGDSVNAFSSGYTYVGTAVVNGKVWPVFNWDSDPTYDVVFMDEVPAGPPATYTDNGATFTGACFAPGTLIATPGGEVAVERLRSGDLVATDEGGATQVIWIGVVTRLNAVAGNALQAVCVRAGALGNGLPHSDLIVTADHGLIVDGLVVNAAALVNGDSIAFVPMSQLPERVTYYHIETAAHDVILANGTPAETFVDAVARSQFDNFQEYLDLYGAERIIPEMNRPRVSSRRLLPAEIRDRLDRTIEATRLTA</sequence>
<dbReference type="EMBL" id="JSUQ01000006">
    <property type="protein sequence ID" value="KHQ53717.1"/>
    <property type="molecule type" value="Genomic_DNA"/>
</dbReference>
<dbReference type="Proteomes" id="UP000030960">
    <property type="component" value="Unassembled WGS sequence"/>
</dbReference>
<dbReference type="SUPFAM" id="SSF51294">
    <property type="entry name" value="Hedgehog/intein (Hint) domain"/>
    <property type="match status" value="1"/>
</dbReference>
<dbReference type="Pfam" id="PF13403">
    <property type="entry name" value="Hint_2"/>
    <property type="match status" value="1"/>
</dbReference>
<gene>
    <name evidence="2" type="ORF">OA50_01706</name>
</gene>
<accession>A0A0B3S046</accession>
<keyword evidence="3" id="KW-1185">Reference proteome</keyword>
<reference evidence="2 3" key="1">
    <citation type="submission" date="2014-10" db="EMBL/GenBank/DDBJ databases">
        <title>Genome sequence of Ponticoccus sp. strain UMTAT08 isolated from clonal culture of toxic dinoflagellate Alexandrium tamiyavanichii.</title>
        <authorList>
            <person name="Gan H.Y."/>
            <person name="Muhd D.-D."/>
            <person name="Mohd Noor M.E."/>
            <person name="Yeong Y.S."/>
            <person name="Usup G."/>
        </authorList>
    </citation>
    <scope>NUCLEOTIDE SEQUENCE [LARGE SCALE GENOMIC DNA]</scope>
    <source>
        <strain evidence="2 3">UMTAT08</strain>
    </source>
</reference>
<dbReference type="InterPro" id="IPR036844">
    <property type="entry name" value="Hint_dom_sf"/>
</dbReference>
<dbReference type="STRING" id="561184.SAMN05216376_101148"/>
<dbReference type="RefSeq" id="WP_052244377.1">
    <property type="nucleotide sequence ID" value="NZ_JSUQ01000006.1"/>
</dbReference>
<name>A0A0B3S046_9RHOB</name>
<comment type="caution">
    <text evidence="2">The sequence shown here is derived from an EMBL/GenBank/DDBJ whole genome shotgun (WGS) entry which is preliminary data.</text>
</comment>
<proteinExistence type="predicted"/>
<dbReference type="OrthoDB" id="6305173at2"/>
<protein>
    <submittedName>
        <fullName evidence="2">Type I secretion target repeat protein</fullName>
    </submittedName>
</protein>
<dbReference type="Gene3D" id="2.170.16.10">
    <property type="entry name" value="Hedgehog/Intein (Hint) domain"/>
    <property type="match status" value="1"/>
</dbReference>
<evidence type="ECO:0000313" key="3">
    <source>
        <dbReference type="Proteomes" id="UP000030960"/>
    </source>
</evidence>
<organism evidence="2 3">
    <name type="scientific">Mameliella alba</name>
    <dbReference type="NCBI Taxonomy" id="561184"/>
    <lineage>
        <taxon>Bacteria</taxon>
        <taxon>Pseudomonadati</taxon>
        <taxon>Pseudomonadota</taxon>
        <taxon>Alphaproteobacteria</taxon>
        <taxon>Rhodobacterales</taxon>
        <taxon>Roseobacteraceae</taxon>
        <taxon>Mameliella</taxon>
    </lineage>
</organism>
<dbReference type="AlphaFoldDB" id="A0A0B3S046"/>
<evidence type="ECO:0000259" key="1">
    <source>
        <dbReference type="Pfam" id="PF13403"/>
    </source>
</evidence>